<dbReference type="Gene3D" id="2.60.120.10">
    <property type="entry name" value="Jelly Rolls"/>
    <property type="match status" value="1"/>
</dbReference>
<gene>
    <name evidence="1" type="ORF">F5147DRAFT_773294</name>
</gene>
<dbReference type="OrthoDB" id="10263073at2759"/>
<dbReference type="Proteomes" id="UP000823399">
    <property type="component" value="Unassembled WGS sequence"/>
</dbReference>
<keyword evidence="2" id="KW-1185">Reference proteome</keyword>
<reference evidence="1" key="1">
    <citation type="journal article" date="2020" name="New Phytol.">
        <title>Comparative genomics reveals dynamic genome evolution in host specialist ectomycorrhizal fungi.</title>
        <authorList>
            <person name="Lofgren L.A."/>
            <person name="Nguyen N.H."/>
            <person name="Vilgalys R."/>
            <person name="Ruytinx J."/>
            <person name="Liao H.L."/>
            <person name="Branco S."/>
            <person name="Kuo A."/>
            <person name="LaButti K."/>
            <person name="Lipzen A."/>
            <person name="Andreopoulos W."/>
            <person name="Pangilinan J."/>
            <person name="Riley R."/>
            <person name="Hundley H."/>
            <person name="Na H."/>
            <person name="Barry K."/>
            <person name="Grigoriev I.V."/>
            <person name="Stajich J.E."/>
            <person name="Kennedy P.G."/>
        </authorList>
    </citation>
    <scope>NUCLEOTIDE SEQUENCE</scope>
    <source>
        <strain evidence="1">FC423</strain>
    </source>
</reference>
<proteinExistence type="predicted"/>
<dbReference type="InterPro" id="IPR011051">
    <property type="entry name" value="RmlC_Cupin_sf"/>
</dbReference>
<dbReference type="RefSeq" id="XP_041293205.1">
    <property type="nucleotide sequence ID" value="XM_041441446.1"/>
</dbReference>
<protein>
    <submittedName>
        <fullName evidence="1">RmlC-like cupin domain-containing protein</fullName>
    </submittedName>
</protein>
<dbReference type="GeneID" id="64703705"/>
<name>A0A9P7F8H0_9AGAM</name>
<organism evidence="1 2">
    <name type="scientific">Suillus discolor</name>
    <dbReference type="NCBI Taxonomy" id="1912936"/>
    <lineage>
        <taxon>Eukaryota</taxon>
        <taxon>Fungi</taxon>
        <taxon>Dikarya</taxon>
        <taxon>Basidiomycota</taxon>
        <taxon>Agaricomycotina</taxon>
        <taxon>Agaricomycetes</taxon>
        <taxon>Agaricomycetidae</taxon>
        <taxon>Boletales</taxon>
        <taxon>Suillineae</taxon>
        <taxon>Suillaceae</taxon>
        <taxon>Suillus</taxon>
    </lineage>
</organism>
<dbReference type="EMBL" id="JABBWM010000025">
    <property type="protein sequence ID" value="KAG2108962.1"/>
    <property type="molecule type" value="Genomic_DNA"/>
</dbReference>
<evidence type="ECO:0000313" key="1">
    <source>
        <dbReference type="EMBL" id="KAG2108962.1"/>
    </source>
</evidence>
<comment type="caution">
    <text evidence="1">The sequence shown here is derived from an EMBL/GenBank/DDBJ whole genome shotgun (WGS) entry which is preliminary data.</text>
</comment>
<sequence>MTDGHVRLQSANYPTSTELAGVDMRFDEEAVRELHRHREMEWVYMPLLGGCRCTILDDGGAHEANLTKRNIWYAPKGQPHSIQGVSKEDKTFLLSNWLAHMPKEVMAKNYGLDPSVFDKLSQKGDEPDDSKSIFFGGHA</sequence>
<evidence type="ECO:0000313" key="2">
    <source>
        <dbReference type="Proteomes" id="UP000823399"/>
    </source>
</evidence>
<accession>A0A9P7F8H0</accession>
<dbReference type="InterPro" id="IPR014710">
    <property type="entry name" value="RmlC-like_jellyroll"/>
</dbReference>
<dbReference type="AlphaFoldDB" id="A0A9P7F8H0"/>
<dbReference type="SUPFAM" id="SSF51182">
    <property type="entry name" value="RmlC-like cupins"/>
    <property type="match status" value="1"/>
</dbReference>